<evidence type="ECO:0000256" key="9">
    <source>
        <dbReference type="PIRSR" id="PIRSR000102-1"/>
    </source>
</evidence>
<reference evidence="16" key="1">
    <citation type="submission" date="2014-03" db="EMBL/GenBank/DDBJ databases">
        <authorList>
            <person name="Aksoy S."/>
            <person name="Warren W."/>
            <person name="Wilson R.K."/>
        </authorList>
    </citation>
    <scope>NUCLEOTIDE SEQUENCE [LARGE SCALE GENOMIC DNA]</scope>
    <source>
        <strain evidence="16">IAEA</strain>
    </source>
</reference>
<dbReference type="PIRSF" id="PIRSF000102">
    <property type="entry name" value="Lac_mal_DH"/>
    <property type="match status" value="1"/>
</dbReference>
<dbReference type="Gene3D" id="3.40.50.720">
    <property type="entry name" value="NAD(P)-binding Rossmann-like Domain"/>
    <property type="match status" value="1"/>
</dbReference>
<dbReference type="GO" id="GO:0006099">
    <property type="term" value="P:tricarboxylic acid cycle"/>
    <property type="evidence" value="ECO:0007669"/>
    <property type="project" value="UniProtKB-KW"/>
</dbReference>
<keyword evidence="16" id="KW-1185">Reference proteome</keyword>
<dbReference type="SUPFAM" id="SSF56327">
    <property type="entry name" value="LDH C-terminal domain-like"/>
    <property type="match status" value="1"/>
</dbReference>
<dbReference type="EC" id="1.1.1.37" evidence="3"/>
<feature type="binding site" evidence="11">
    <location>
        <begin position="33"/>
        <end position="39"/>
    </location>
    <ligand>
        <name>NAD(+)</name>
        <dbReference type="ChEBI" id="CHEBI:57540"/>
    </ligand>
</feature>
<proteinExistence type="inferred from homology"/>
<dbReference type="NCBIfam" id="TIGR01772">
    <property type="entry name" value="MDH_euk_gproteo"/>
    <property type="match status" value="1"/>
</dbReference>
<dbReference type="EnsemblMetazoa" id="GBRI040175-RA">
    <property type="protein sequence ID" value="GBRI040175-PA"/>
    <property type="gene ID" value="GBRI040175"/>
</dbReference>
<dbReference type="InterPro" id="IPR015955">
    <property type="entry name" value="Lactate_DH/Glyco_Ohase_4_C"/>
</dbReference>
<evidence type="ECO:0000256" key="5">
    <source>
        <dbReference type="ARBA" id="ARBA00022532"/>
    </source>
</evidence>
<evidence type="ECO:0000256" key="2">
    <source>
        <dbReference type="ARBA" id="ARBA00011738"/>
    </source>
</evidence>
<dbReference type="GO" id="GO:0005739">
    <property type="term" value="C:mitochondrion"/>
    <property type="evidence" value="ECO:0007669"/>
    <property type="project" value="TreeGrafter"/>
</dbReference>
<feature type="binding site" evidence="10">
    <location>
        <position position="113"/>
    </location>
    <ligand>
        <name>substrate</name>
    </ligand>
</feature>
<evidence type="ECO:0000256" key="10">
    <source>
        <dbReference type="PIRSR" id="PIRSR000102-2"/>
    </source>
</evidence>
<dbReference type="AlphaFoldDB" id="A0A1A9X0Z9"/>
<evidence type="ECO:0000256" key="1">
    <source>
        <dbReference type="ARBA" id="ARBA00008824"/>
    </source>
</evidence>
<keyword evidence="6 12" id="KW-0560">Oxidoreductase</keyword>
<name>A0A1A9X0Z9_9MUSC</name>
<dbReference type="Proteomes" id="UP000091820">
    <property type="component" value="Unassembled WGS sequence"/>
</dbReference>
<evidence type="ECO:0000256" key="4">
    <source>
        <dbReference type="ARBA" id="ARBA00016075"/>
    </source>
</evidence>
<dbReference type="InterPro" id="IPR010097">
    <property type="entry name" value="Malate_DH_type1"/>
</dbReference>
<dbReference type="PANTHER" id="PTHR11540">
    <property type="entry name" value="MALATE AND LACTATE DEHYDROGENASE"/>
    <property type="match status" value="1"/>
</dbReference>
<keyword evidence="7 11" id="KW-0520">NAD</keyword>
<evidence type="ECO:0000256" key="12">
    <source>
        <dbReference type="RuleBase" id="RU003369"/>
    </source>
</evidence>
<dbReference type="InterPro" id="IPR022383">
    <property type="entry name" value="Lactate/malate_DH_C"/>
</dbReference>
<dbReference type="Gene3D" id="3.90.110.10">
    <property type="entry name" value="Lactate dehydrogenase/glycoside hydrolase, family 4, C-terminal"/>
    <property type="match status" value="1"/>
</dbReference>
<dbReference type="PANTHER" id="PTHR11540:SF16">
    <property type="entry name" value="MALATE DEHYDROGENASE, MITOCHONDRIAL"/>
    <property type="match status" value="1"/>
</dbReference>
<feature type="binding site" evidence="11">
    <location>
        <position position="120"/>
    </location>
    <ligand>
        <name>NAD(+)</name>
        <dbReference type="ChEBI" id="CHEBI:57540"/>
    </ligand>
</feature>
<dbReference type="STRING" id="37001.A0A1A9X0Z9"/>
<feature type="binding site" evidence="10">
    <location>
        <position position="145"/>
    </location>
    <ligand>
        <name>substrate</name>
    </ligand>
</feature>
<feature type="domain" description="Lactate/malate dehydrogenase N-terminal" evidence="13">
    <location>
        <begin position="28"/>
        <end position="171"/>
    </location>
</feature>
<evidence type="ECO:0000256" key="7">
    <source>
        <dbReference type="ARBA" id="ARBA00023027"/>
    </source>
</evidence>
<comment type="similarity">
    <text evidence="1">Belongs to the LDH/MDH superfamily. MDH type 1 family.</text>
</comment>
<feature type="active site" description="Proton acceptor" evidence="9">
    <location>
        <position position="203"/>
    </location>
</feature>
<evidence type="ECO:0000256" key="3">
    <source>
        <dbReference type="ARBA" id="ARBA00012995"/>
    </source>
</evidence>
<dbReference type="Pfam" id="PF00056">
    <property type="entry name" value="Ldh_1_N"/>
    <property type="match status" value="1"/>
</dbReference>
<feature type="binding site" evidence="11">
    <location>
        <begin position="143"/>
        <end position="145"/>
    </location>
    <ligand>
        <name>NAD(+)</name>
        <dbReference type="ChEBI" id="CHEBI:57540"/>
    </ligand>
</feature>
<feature type="binding site" evidence="10">
    <location>
        <position position="106"/>
    </location>
    <ligand>
        <name>substrate</name>
    </ligand>
</feature>
<comment type="subunit">
    <text evidence="2">Homodimer.</text>
</comment>
<keyword evidence="5" id="KW-0816">Tricarboxylic acid cycle</keyword>
<evidence type="ECO:0000256" key="11">
    <source>
        <dbReference type="PIRSR" id="PIRSR000102-3"/>
    </source>
</evidence>
<dbReference type="InterPro" id="IPR001557">
    <property type="entry name" value="L-lactate/malate_DH"/>
</dbReference>
<dbReference type="InterPro" id="IPR036291">
    <property type="entry name" value="NAD(P)-bd_dom_sf"/>
</dbReference>
<dbReference type="InterPro" id="IPR001236">
    <property type="entry name" value="Lactate/malate_DH_N"/>
</dbReference>
<feature type="binding site" evidence="11">
    <location>
        <position position="59"/>
    </location>
    <ligand>
        <name>NAD(+)</name>
        <dbReference type="ChEBI" id="CHEBI:57540"/>
    </ligand>
</feature>
<dbReference type="GO" id="GO:0030060">
    <property type="term" value="F:L-malate dehydrogenase (NAD+) activity"/>
    <property type="evidence" value="ECO:0007669"/>
    <property type="project" value="UniProtKB-EC"/>
</dbReference>
<feature type="domain" description="Lactate/malate dehydrogenase C-terminal" evidence="14">
    <location>
        <begin position="174"/>
        <end position="335"/>
    </location>
</feature>
<sequence length="357" mass="38883">MLKHFGKTFLIISTSRRNFSLTAALCSRVTIVGAAGGVGQALAMFAKTNTRVSDLSLYDLEETKGIAADLSHIDTFSAVHAFTGKEQLRKSLMCSKILVIAAGVVRKDVKATRDSLFEKNVSIVSEVVIEAAEVCPDAMFVIVTNPVNSLVPLTAEILKSKNVYDPKRLFGMSVLDSVRGSTFVGDALLRNPQRTKLPVIGGHSKNTIIPVFSAMDPPKDIDEDVKKEIHNRIINAGEAVLKAKKGKGTSQLAVAYAAKLLCDALLEGLENAPAVATAFVPSELTKLPYFSSSFELNEKGIKKFLNLPELDKDEKENFDQCMRTLDIEIKKGVEKAKKIIDAEAKKPKKDKGKDDCK</sequence>
<dbReference type="VEuPathDB" id="VectorBase:GBRI040175"/>
<evidence type="ECO:0000259" key="13">
    <source>
        <dbReference type="Pfam" id="PF00056"/>
    </source>
</evidence>
<protein>
    <recommendedName>
        <fullName evidence="4">Malate dehydrogenase, mitochondrial</fullName>
        <ecNumber evidence="3">1.1.1.37</ecNumber>
    </recommendedName>
</protein>
<evidence type="ECO:0000256" key="6">
    <source>
        <dbReference type="ARBA" id="ARBA00023002"/>
    </source>
</evidence>
<feature type="binding site" evidence="10">
    <location>
        <position position="179"/>
    </location>
    <ligand>
        <name>substrate</name>
    </ligand>
</feature>
<evidence type="ECO:0000256" key="8">
    <source>
        <dbReference type="ARBA" id="ARBA00048313"/>
    </source>
</evidence>
<dbReference type="FunFam" id="3.40.50.720:FF:000268">
    <property type="entry name" value="Malate dehydrogenase"/>
    <property type="match status" value="1"/>
</dbReference>
<organism evidence="15 16">
    <name type="scientific">Glossina brevipalpis</name>
    <dbReference type="NCBI Taxonomy" id="37001"/>
    <lineage>
        <taxon>Eukaryota</taxon>
        <taxon>Metazoa</taxon>
        <taxon>Ecdysozoa</taxon>
        <taxon>Arthropoda</taxon>
        <taxon>Hexapoda</taxon>
        <taxon>Insecta</taxon>
        <taxon>Pterygota</taxon>
        <taxon>Neoptera</taxon>
        <taxon>Endopterygota</taxon>
        <taxon>Diptera</taxon>
        <taxon>Brachycera</taxon>
        <taxon>Muscomorpha</taxon>
        <taxon>Hippoboscoidea</taxon>
        <taxon>Glossinidae</taxon>
        <taxon>Glossina</taxon>
    </lineage>
</organism>
<evidence type="ECO:0000313" key="15">
    <source>
        <dbReference type="EnsemblMetazoa" id="GBRI040175-PA"/>
    </source>
</evidence>
<dbReference type="GO" id="GO:0019752">
    <property type="term" value="P:carboxylic acid metabolic process"/>
    <property type="evidence" value="ECO:0007669"/>
    <property type="project" value="InterPro"/>
</dbReference>
<evidence type="ECO:0000313" key="16">
    <source>
        <dbReference type="Proteomes" id="UP000091820"/>
    </source>
</evidence>
<comment type="catalytic activity">
    <reaction evidence="8">
        <text>(S)-malate + NAD(+) = oxaloacetate + NADH + H(+)</text>
        <dbReference type="Rhea" id="RHEA:21432"/>
        <dbReference type="ChEBI" id="CHEBI:15378"/>
        <dbReference type="ChEBI" id="CHEBI:15589"/>
        <dbReference type="ChEBI" id="CHEBI:16452"/>
        <dbReference type="ChEBI" id="CHEBI:57540"/>
        <dbReference type="ChEBI" id="CHEBI:57945"/>
        <dbReference type="EC" id="1.1.1.37"/>
    </reaction>
</comment>
<accession>A0A1A9X0Z9</accession>
<reference evidence="15" key="2">
    <citation type="submission" date="2020-05" db="UniProtKB">
        <authorList>
            <consortium name="EnsemblMetazoa"/>
        </authorList>
    </citation>
    <scope>IDENTIFICATION</scope>
    <source>
        <strain evidence="15">IAEA</strain>
    </source>
</reference>
<dbReference type="Pfam" id="PF02866">
    <property type="entry name" value="Ldh_1_C"/>
    <property type="match status" value="1"/>
</dbReference>
<dbReference type="SUPFAM" id="SSF51735">
    <property type="entry name" value="NAD(P)-binding Rossmann-fold domains"/>
    <property type="match status" value="1"/>
</dbReference>
<evidence type="ECO:0000259" key="14">
    <source>
        <dbReference type="Pfam" id="PF02866"/>
    </source>
</evidence>